<keyword evidence="2" id="KW-1185">Reference proteome</keyword>
<gene>
    <name evidence="1" type="primary">48</name>
    <name evidence="1" type="ORF">SEA_PURKY_48</name>
</gene>
<dbReference type="Proteomes" id="UP000320930">
    <property type="component" value="Segment"/>
</dbReference>
<organism evidence="1 2">
    <name type="scientific">Mycobacterium phage Purky</name>
    <dbReference type="NCBI Taxonomy" id="2593351"/>
    <lineage>
        <taxon>Viruses</taxon>
        <taxon>Duplodnaviria</taxon>
        <taxon>Heunggongvirae</taxon>
        <taxon>Uroviricota</taxon>
        <taxon>Caudoviricetes</taxon>
        <taxon>Pclasvirinae</taxon>
        <taxon>Purkyvirus</taxon>
        <taxon>Purkyvirus purky</taxon>
    </lineage>
</organism>
<proteinExistence type="predicted"/>
<dbReference type="GeneID" id="60336893"/>
<accession>A0A514TWY7</accession>
<name>A0A514TWY7_9CAUD</name>
<dbReference type="RefSeq" id="YP_009965171.1">
    <property type="nucleotide sequence ID" value="NC_051739.1"/>
</dbReference>
<protein>
    <submittedName>
        <fullName evidence="1">Uncharacterized protein</fullName>
    </submittedName>
</protein>
<evidence type="ECO:0000313" key="2">
    <source>
        <dbReference type="Proteomes" id="UP000320930"/>
    </source>
</evidence>
<dbReference type="KEGG" id="vg:60336893"/>
<evidence type="ECO:0000313" key="1">
    <source>
        <dbReference type="EMBL" id="QDK01152.1"/>
    </source>
</evidence>
<sequence>MNRPPVCPVCWRSVRPTIHAKIPHHFDSIRADICPGSGEPYRITLERRPEFEGVAS</sequence>
<dbReference type="EMBL" id="MN096355">
    <property type="protein sequence ID" value="QDK01152.1"/>
    <property type="molecule type" value="Genomic_DNA"/>
</dbReference>
<reference evidence="1 2" key="1">
    <citation type="submission" date="2019-06" db="EMBL/GenBank/DDBJ databases">
        <authorList>
            <person name="English H.B."/>
            <person name="Hanline L.C."/>
            <person name="Salsman M.A."/>
            <person name="Wilgus G.V."/>
            <person name="Purks T."/>
            <person name="Korey C.A."/>
            <person name="Delesalle V.A."/>
            <person name="Garlena R.A."/>
            <person name="Russell D.A."/>
            <person name="Pope W.H."/>
            <person name="Jacobs-Sera D."/>
            <person name="Hatfull G.F."/>
        </authorList>
    </citation>
    <scope>NUCLEOTIDE SEQUENCE [LARGE SCALE GENOMIC DNA]</scope>
</reference>